<dbReference type="Proteomes" id="UP000245829">
    <property type="component" value="Unassembled WGS sequence"/>
</dbReference>
<organism evidence="1 2">
    <name type="scientific">Nitrosopumilus zosterae</name>
    <dbReference type="NCBI Taxonomy" id="718286"/>
    <lineage>
        <taxon>Archaea</taxon>
        <taxon>Nitrososphaerota</taxon>
        <taxon>Nitrososphaeria</taxon>
        <taxon>Nitrosopumilales</taxon>
        <taxon>Nitrosopumilaceae</taxon>
        <taxon>Nitrosopumilus</taxon>
    </lineage>
</organism>
<evidence type="ECO:0000313" key="1">
    <source>
        <dbReference type="EMBL" id="GBH34575.1"/>
    </source>
</evidence>
<evidence type="ECO:0008006" key="3">
    <source>
        <dbReference type="Google" id="ProtNLM"/>
    </source>
</evidence>
<dbReference type="InterPro" id="IPR036388">
    <property type="entry name" value="WH-like_DNA-bd_sf"/>
</dbReference>
<proteinExistence type="predicted"/>
<reference evidence="1 2" key="1">
    <citation type="submission" date="2018-05" db="EMBL/GenBank/DDBJ databases">
        <title>genome sequencing of Nitrosopumilus sp. NM25.</title>
        <authorList>
            <person name="Mori K."/>
            <person name="Nakagawa T."/>
        </authorList>
    </citation>
    <scope>NUCLEOTIDE SEQUENCE [LARGE SCALE GENOMIC DNA]</scope>
    <source>
        <strain evidence="1 2">NM25</strain>
    </source>
</reference>
<keyword evidence="2" id="KW-1185">Reference proteome</keyword>
<dbReference type="InterPro" id="IPR036390">
    <property type="entry name" value="WH_DNA-bd_sf"/>
</dbReference>
<sequence length="109" mass="12830">MQIINQLKIEEPERKEVFLEILSDKYCRLILDSIMNISKSAIEISREKKIPLSTVYRRIQQLHDSHMIRTSGIITDEGKRLFLYKSKIKEVNTRFSDGEIAMDVVFNKN</sequence>
<protein>
    <recommendedName>
        <fullName evidence="3">ArsR family transcriptional regulator</fullName>
    </recommendedName>
</protein>
<dbReference type="EMBL" id="BGKI01000007">
    <property type="protein sequence ID" value="GBH34575.1"/>
    <property type="molecule type" value="Genomic_DNA"/>
</dbReference>
<name>A0A2S2KSZ3_9ARCH</name>
<dbReference type="AlphaFoldDB" id="A0A2S2KSZ3"/>
<evidence type="ECO:0000313" key="2">
    <source>
        <dbReference type="Proteomes" id="UP000245829"/>
    </source>
</evidence>
<dbReference type="OrthoDB" id="10985at2157"/>
<comment type="caution">
    <text evidence="1">The sequence shown here is derived from an EMBL/GenBank/DDBJ whole genome shotgun (WGS) entry which is preliminary data.</text>
</comment>
<accession>A0A2S2KSZ3</accession>
<dbReference type="RefSeq" id="WP_109877179.1">
    <property type="nucleotide sequence ID" value="NZ_AP026695.1"/>
</dbReference>
<dbReference type="GeneID" id="76209134"/>
<dbReference type="SUPFAM" id="SSF46785">
    <property type="entry name" value="Winged helix' DNA-binding domain"/>
    <property type="match status" value="1"/>
</dbReference>
<dbReference type="Gene3D" id="1.10.10.10">
    <property type="entry name" value="Winged helix-like DNA-binding domain superfamily/Winged helix DNA-binding domain"/>
    <property type="match status" value="1"/>
</dbReference>
<gene>
    <name evidence="1" type="ORF">NZNM25_13660</name>
</gene>